<evidence type="ECO:0000313" key="2">
    <source>
        <dbReference type="WBParaSite" id="maker-unitig_20879-snap-gene-0.3-mRNA-1"/>
    </source>
</evidence>
<accession>A0A1I8F543</accession>
<name>A0A1I8F543_9PLAT</name>
<proteinExistence type="predicted"/>
<dbReference type="AlphaFoldDB" id="A0A1I8F543"/>
<protein>
    <submittedName>
        <fullName evidence="2">Clu domain-containing protein</fullName>
    </submittedName>
</protein>
<dbReference type="WBParaSite" id="maker-unitig_20879-snap-gene-0.3-mRNA-1">
    <property type="protein sequence ID" value="maker-unitig_20879-snap-gene-0.3-mRNA-1"/>
    <property type="gene ID" value="maker-unitig_20879-snap-gene-0.3"/>
</dbReference>
<organism evidence="1 2">
    <name type="scientific">Macrostomum lignano</name>
    <dbReference type="NCBI Taxonomy" id="282301"/>
    <lineage>
        <taxon>Eukaryota</taxon>
        <taxon>Metazoa</taxon>
        <taxon>Spiralia</taxon>
        <taxon>Lophotrochozoa</taxon>
        <taxon>Platyhelminthes</taxon>
        <taxon>Rhabditophora</taxon>
        <taxon>Macrostomorpha</taxon>
        <taxon>Macrostomida</taxon>
        <taxon>Macrostomidae</taxon>
        <taxon>Macrostomum</taxon>
    </lineage>
</organism>
<sequence length="126" mass="14107">LATFCPFVDADERDNNLYVPAEFGFVKFSLARGVVGLRGTALATAGDPLTDTHGIPTQQRPEAEESMARLCIELKALCLIVPRLNSNISCRYLIGCCDQQITQLLDRHRYTGEEHACKRHRQEDNT</sequence>
<keyword evidence="1" id="KW-1185">Reference proteome</keyword>
<dbReference type="Proteomes" id="UP000095280">
    <property type="component" value="Unplaced"/>
</dbReference>
<evidence type="ECO:0000313" key="1">
    <source>
        <dbReference type="Proteomes" id="UP000095280"/>
    </source>
</evidence>
<reference evidence="2" key="1">
    <citation type="submission" date="2016-11" db="UniProtKB">
        <authorList>
            <consortium name="WormBaseParasite"/>
        </authorList>
    </citation>
    <scope>IDENTIFICATION</scope>
</reference>